<evidence type="ECO:0000313" key="1">
    <source>
        <dbReference type="EMBL" id="EJX06683.1"/>
    </source>
</evidence>
<proteinExistence type="predicted"/>
<organism evidence="1">
    <name type="scientific">gut metagenome</name>
    <dbReference type="NCBI Taxonomy" id="749906"/>
    <lineage>
        <taxon>unclassified sequences</taxon>
        <taxon>metagenomes</taxon>
        <taxon>organismal metagenomes</taxon>
    </lineage>
</organism>
<name>J9GV04_9ZZZZ</name>
<dbReference type="AlphaFoldDB" id="J9GV04"/>
<sequence length="60" mass="7169">MVKPPGRLARILQVRQVRHQPDEPLDFHGELLERLPLKTDNFHKPYIIRVIHDSFFMPLI</sequence>
<gene>
    <name evidence="1" type="ORF">EVA_05210</name>
</gene>
<protein>
    <submittedName>
        <fullName evidence="1">Uncharacterized protein</fullName>
    </submittedName>
</protein>
<dbReference type="EMBL" id="AMCI01001091">
    <property type="protein sequence ID" value="EJX06683.1"/>
    <property type="molecule type" value="Genomic_DNA"/>
</dbReference>
<accession>J9GV04</accession>
<comment type="caution">
    <text evidence="1">The sequence shown here is derived from an EMBL/GenBank/DDBJ whole genome shotgun (WGS) entry which is preliminary data.</text>
</comment>
<reference evidence="1" key="1">
    <citation type="journal article" date="2012" name="PLoS ONE">
        <title>Gene sets for utilization of primary and secondary nutrition supplies in the distal gut of endangered iberian lynx.</title>
        <authorList>
            <person name="Alcaide M."/>
            <person name="Messina E."/>
            <person name="Richter M."/>
            <person name="Bargiela R."/>
            <person name="Peplies J."/>
            <person name="Huws S.A."/>
            <person name="Newbold C.J."/>
            <person name="Golyshin P.N."/>
            <person name="Simon M.A."/>
            <person name="Lopez G."/>
            <person name="Yakimov M.M."/>
            <person name="Ferrer M."/>
        </authorList>
    </citation>
    <scope>NUCLEOTIDE SEQUENCE</scope>
</reference>